<reference evidence="1 2" key="1">
    <citation type="submission" date="2018-08" db="EMBL/GenBank/DDBJ databases">
        <title>Murine metabolic-syndrome-specific gut microbial biobank.</title>
        <authorList>
            <person name="Liu C."/>
        </authorList>
    </citation>
    <scope>NUCLEOTIDE SEQUENCE [LARGE SCALE GENOMIC DNA]</scope>
    <source>
        <strain evidence="1 2">583</strain>
    </source>
</reference>
<gene>
    <name evidence="1" type="ORF">D3Z33_16115</name>
</gene>
<accession>A0A845R341</accession>
<name>A0A845R341_9CLOT</name>
<evidence type="ECO:0000313" key="1">
    <source>
        <dbReference type="EMBL" id="NBI08379.1"/>
    </source>
</evidence>
<protein>
    <submittedName>
        <fullName evidence="1">Uncharacterized protein</fullName>
    </submittedName>
</protein>
<sequence>MNSISLAIMNVFDDAERIYLEKGIVTRNDLSSLDMRSFERLLKGEMEKRGHHEAMYLKFALEEHINYSGILFNSEEYSADEAERYMMNFVLTDKF</sequence>
<comment type="caution">
    <text evidence="1">The sequence shown here is derived from an EMBL/GenBank/DDBJ whole genome shotgun (WGS) entry which is preliminary data.</text>
</comment>
<proteinExistence type="predicted"/>
<dbReference type="RefSeq" id="WP_160198844.1">
    <property type="nucleotide sequence ID" value="NZ_QXXA01000034.1"/>
</dbReference>
<dbReference type="Proteomes" id="UP000467132">
    <property type="component" value="Unassembled WGS sequence"/>
</dbReference>
<dbReference type="EMBL" id="QXXA01000034">
    <property type="protein sequence ID" value="NBI08379.1"/>
    <property type="molecule type" value="Genomic_DNA"/>
</dbReference>
<dbReference type="AlphaFoldDB" id="A0A845R341"/>
<evidence type="ECO:0000313" key="2">
    <source>
        <dbReference type="Proteomes" id="UP000467132"/>
    </source>
</evidence>
<organism evidence="1 2">
    <name type="scientific">Senegalia massiliensis</name>
    <dbReference type="NCBI Taxonomy" id="1720316"/>
    <lineage>
        <taxon>Bacteria</taxon>
        <taxon>Bacillati</taxon>
        <taxon>Bacillota</taxon>
        <taxon>Clostridia</taxon>
        <taxon>Eubacteriales</taxon>
        <taxon>Clostridiaceae</taxon>
        <taxon>Senegalia</taxon>
    </lineage>
</organism>
<keyword evidence="2" id="KW-1185">Reference proteome</keyword>